<dbReference type="InterPro" id="IPR028098">
    <property type="entry name" value="Glyco_trans_4-like_N"/>
</dbReference>
<sequence length="225" mass="24711">MRIGFLIQHFPPYLGGAECQARDLAEALARRGHEVEVATTRWDRAQPARERQAGVDIRRCATLSARWLKLPWNLLAGFVEGWRLSARCEVLHGHCLSSFVLGGLLAAHCRRRPMLVKICSLGPAGDMAQLRRPWLFGLAWRLASSASGFLVPTEAVGSELQAAGIRPGAIHRLYSLFPQAALPVARAFPESLPEAREVLFVGRLHPGKGLRTMMAAWPALAKQPG</sequence>
<evidence type="ECO:0000259" key="1">
    <source>
        <dbReference type="Pfam" id="PF13439"/>
    </source>
</evidence>
<gene>
    <name evidence="2" type="ORF">DCP75_16470</name>
</gene>
<dbReference type="PANTHER" id="PTHR45947:SF3">
    <property type="entry name" value="SULFOQUINOVOSYL TRANSFERASE SQD2"/>
    <property type="match status" value="1"/>
</dbReference>
<dbReference type="SUPFAM" id="SSF53756">
    <property type="entry name" value="UDP-Glycosyltransferase/glycogen phosphorylase"/>
    <property type="match status" value="1"/>
</dbReference>
<feature type="non-terminal residue" evidence="2">
    <location>
        <position position="225"/>
    </location>
</feature>
<dbReference type="AlphaFoldDB" id="A0A3C1KRE1"/>
<protein>
    <recommendedName>
        <fullName evidence="1">Glycosyltransferase subfamily 4-like N-terminal domain-containing protein</fullName>
    </recommendedName>
</protein>
<dbReference type="Gene3D" id="3.40.50.2000">
    <property type="entry name" value="Glycogen Phosphorylase B"/>
    <property type="match status" value="1"/>
</dbReference>
<organism evidence="2 3">
    <name type="scientific">Haliea salexigens</name>
    <dbReference type="NCBI Taxonomy" id="287487"/>
    <lineage>
        <taxon>Bacteria</taxon>
        <taxon>Pseudomonadati</taxon>
        <taxon>Pseudomonadota</taxon>
        <taxon>Gammaproteobacteria</taxon>
        <taxon>Cellvibrionales</taxon>
        <taxon>Halieaceae</taxon>
        <taxon>Haliea</taxon>
    </lineage>
</organism>
<evidence type="ECO:0000313" key="2">
    <source>
        <dbReference type="EMBL" id="HAN29280.1"/>
    </source>
</evidence>
<dbReference type="InterPro" id="IPR050194">
    <property type="entry name" value="Glycosyltransferase_grp1"/>
</dbReference>
<dbReference type="PANTHER" id="PTHR45947">
    <property type="entry name" value="SULFOQUINOVOSYL TRANSFERASE SQD2"/>
    <property type="match status" value="1"/>
</dbReference>
<name>A0A3C1KRE1_9GAMM</name>
<dbReference type="Pfam" id="PF13439">
    <property type="entry name" value="Glyco_transf_4"/>
    <property type="match status" value="1"/>
</dbReference>
<dbReference type="EMBL" id="DMND01000220">
    <property type="protein sequence ID" value="HAN29280.1"/>
    <property type="molecule type" value="Genomic_DNA"/>
</dbReference>
<feature type="domain" description="Glycosyltransferase subfamily 4-like N-terminal" evidence="1">
    <location>
        <begin position="15"/>
        <end position="174"/>
    </location>
</feature>
<dbReference type="Proteomes" id="UP000259273">
    <property type="component" value="Unassembled WGS sequence"/>
</dbReference>
<evidence type="ECO:0000313" key="3">
    <source>
        <dbReference type="Proteomes" id="UP000259273"/>
    </source>
</evidence>
<accession>A0A3C1KRE1</accession>
<comment type="caution">
    <text evidence="2">The sequence shown here is derived from an EMBL/GenBank/DDBJ whole genome shotgun (WGS) entry which is preliminary data.</text>
</comment>
<dbReference type="GO" id="GO:0016757">
    <property type="term" value="F:glycosyltransferase activity"/>
    <property type="evidence" value="ECO:0007669"/>
    <property type="project" value="UniProtKB-ARBA"/>
</dbReference>
<proteinExistence type="predicted"/>
<reference evidence="2 3" key="1">
    <citation type="journal article" date="2018" name="Nat. Biotechnol.">
        <title>A standardized bacterial taxonomy based on genome phylogeny substantially revises the tree of life.</title>
        <authorList>
            <person name="Parks D.H."/>
            <person name="Chuvochina M."/>
            <person name="Waite D.W."/>
            <person name="Rinke C."/>
            <person name="Skarshewski A."/>
            <person name="Chaumeil P.A."/>
            <person name="Hugenholtz P."/>
        </authorList>
    </citation>
    <scope>NUCLEOTIDE SEQUENCE [LARGE SCALE GENOMIC DNA]</scope>
    <source>
        <strain evidence="2">UBA9158</strain>
    </source>
</reference>